<comment type="similarity">
    <text evidence="1">Belongs to the mTERF family.</text>
</comment>
<dbReference type="InterPro" id="IPR003690">
    <property type="entry name" value="MTERF"/>
</dbReference>
<evidence type="ECO:0000256" key="2">
    <source>
        <dbReference type="ARBA" id="ARBA00022472"/>
    </source>
</evidence>
<dbReference type="Gene3D" id="1.25.70.10">
    <property type="entry name" value="Transcription termination factor 3, mitochondrial"/>
    <property type="match status" value="1"/>
</dbReference>
<dbReference type="EMBL" id="BQKI01000079">
    <property type="protein sequence ID" value="GJN26285.1"/>
    <property type="molecule type" value="Genomic_DNA"/>
</dbReference>
<organism evidence="4 5">
    <name type="scientific">Eleusine coracana subsp. coracana</name>
    <dbReference type="NCBI Taxonomy" id="191504"/>
    <lineage>
        <taxon>Eukaryota</taxon>
        <taxon>Viridiplantae</taxon>
        <taxon>Streptophyta</taxon>
        <taxon>Embryophyta</taxon>
        <taxon>Tracheophyta</taxon>
        <taxon>Spermatophyta</taxon>
        <taxon>Magnoliopsida</taxon>
        <taxon>Liliopsida</taxon>
        <taxon>Poales</taxon>
        <taxon>Poaceae</taxon>
        <taxon>PACMAD clade</taxon>
        <taxon>Chloridoideae</taxon>
        <taxon>Cynodonteae</taxon>
        <taxon>Eleusininae</taxon>
        <taxon>Eleusine</taxon>
    </lineage>
</organism>
<dbReference type="Pfam" id="PF02536">
    <property type="entry name" value="mTERF"/>
    <property type="match status" value="2"/>
</dbReference>
<dbReference type="FunFam" id="1.25.70.10:FF:000001">
    <property type="entry name" value="Mitochondrial transcription termination factor-like"/>
    <property type="match status" value="1"/>
</dbReference>
<reference evidence="4" key="2">
    <citation type="submission" date="2021-12" db="EMBL/GenBank/DDBJ databases">
        <title>Resequencing data analysis of finger millet.</title>
        <authorList>
            <person name="Hatakeyama M."/>
            <person name="Aluri S."/>
            <person name="Balachadran M.T."/>
            <person name="Sivarajan S.R."/>
            <person name="Poveda L."/>
            <person name="Shimizu-Inatsugi R."/>
            <person name="Schlapbach R."/>
            <person name="Sreeman S.M."/>
            <person name="Shimizu K.K."/>
        </authorList>
    </citation>
    <scope>NUCLEOTIDE SEQUENCE</scope>
</reference>
<keyword evidence="2" id="KW-0805">Transcription regulation</keyword>
<evidence type="ECO:0000256" key="3">
    <source>
        <dbReference type="ARBA" id="ARBA00022946"/>
    </source>
</evidence>
<evidence type="ECO:0000256" key="1">
    <source>
        <dbReference type="ARBA" id="ARBA00007692"/>
    </source>
</evidence>
<sequence>MALRRLARHALHRSSATPPPPPASLSIKSCGYILLFRFCTSSSSSPHFMVDYLVSTCGLPPDKAAKAAPRFAHLTSPEKPDATLAFLRSKGLTRAQVRTVVSWYPALLVSDVDATIAPKFDAVRSVGLTRAEAARLFAIYPPALSWGVHTNLLPRLLLWLDLLGSTRLLMKWLNKDWLLKYSVDFLLRNISALRGVGVPQERLARMLRMRPSLIMQAPGKLQALIDRTDACGVPRGSGMYVWALFALHGVSRAAFQAKSDALVGSIGCTEQEFLAMFRRSPCFVCMSAETLQRKVEFLKATVGCDAAYIVRNPVLLTFSLSKRMAPRCRAIEALRSKGVDIGKERLVNVLRLPEAKFMEKYVLRYSEEAPELLELYPPKS</sequence>
<evidence type="ECO:0000313" key="5">
    <source>
        <dbReference type="Proteomes" id="UP001054889"/>
    </source>
</evidence>
<dbReference type="Proteomes" id="UP001054889">
    <property type="component" value="Unassembled WGS sequence"/>
</dbReference>
<proteinExistence type="inferred from homology"/>
<keyword evidence="5" id="KW-1185">Reference proteome</keyword>
<gene>
    <name evidence="4" type="primary">gb14206</name>
    <name evidence="4" type="ORF">PR202_gb14206</name>
</gene>
<dbReference type="SMART" id="SM00733">
    <property type="entry name" value="Mterf"/>
    <property type="match status" value="3"/>
</dbReference>
<keyword evidence="3" id="KW-0809">Transit peptide</keyword>
<reference evidence="4" key="1">
    <citation type="journal article" date="2018" name="DNA Res.">
        <title>Multiple hybrid de novo genome assembly of finger millet, an orphan allotetraploid crop.</title>
        <authorList>
            <person name="Hatakeyama M."/>
            <person name="Aluri S."/>
            <person name="Balachadran M.T."/>
            <person name="Sivarajan S.R."/>
            <person name="Patrignani A."/>
            <person name="Gruter S."/>
            <person name="Poveda L."/>
            <person name="Shimizu-Inatsugi R."/>
            <person name="Baeten J."/>
            <person name="Francoijs K.J."/>
            <person name="Nataraja K.N."/>
            <person name="Reddy Y.A.N."/>
            <person name="Phadnis S."/>
            <person name="Ravikumar R.L."/>
            <person name="Schlapbach R."/>
            <person name="Sreeman S.M."/>
            <person name="Shimizu K.K."/>
        </authorList>
    </citation>
    <scope>NUCLEOTIDE SEQUENCE</scope>
</reference>
<comment type="caution">
    <text evidence="4">The sequence shown here is derived from an EMBL/GenBank/DDBJ whole genome shotgun (WGS) entry which is preliminary data.</text>
</comment>
<dbReference type="GO" id="GO:0006353">
    <property type="term" value="P:DNA-templated transcription termination"/>
    <property type="evidence" value="ECO:0007669"/>
    <property type="project" value="UniProtKB-KW"/>
</dbReference>
<keyword evidence="2" id="KW-0804">Transcription</keyword>
<protein>
    <submittedName>
        <fullName evidence="4">Uncharacterized protein</fullName>
    </submittedName>
</protein>
<dbReference type="PANTHER" id="PTHR13068">
    <property type="entry name" value="CGI-12 PROTEIN-RELATED"/>
    <property type="match status" value="1"/>
</dbReference>
<keyword evidence="2" id="KW-0806">Transcription termination</keyword>
<dbReference type="AlphaFoldDB" id="A0AAV5EUG1"/>
<evidence type="ECO:0000313" key="4">
    <source>
        <dbReference type="EMBL" id="GJN26285.1"/>
    </source>
</evidence>
<name>A0AAV5EUG1_ELECO</name>
<accession>A0AAV5EUG1</accession>
<dbReference type="InterPro" id="IPR038538">
    <property type="entry name" value="MTERF_sf"/>
</dbReference>
<dbReference type="GO" id="GO:0003676">
    <property type="term" value="F:nucleic acid binding"/>
    <property type="evidence" value="ECO:0007669"/>
    <property type="project" value="InterPro"/>
</dbReference>
<dbReference type="PANTHER" id="PTHR13068:SF242">
    <property type="entry name" value="OS04G0637500 PROTEIN"/>
    <property type="match status" value="1"/>
</dbReference>